<dbReference type="InterPro" id="IPR051548">
    <property type="entry name" value="Grx-like_ET"/>
</dbReference>
<dbReference type="Proteomes" id="UP000028878">
    <property type="component" value="Unassembled WGS sequence"/>
</dbReference>
<dbReference type="Pfam" id="PF00462">
    <property type="entry name" value="Glutaredoxin"/>
    <property type="match status" value="1"/>
</dbReference>
<gene>
    <name evidence="2" type="ORF">BN948_04490</name>
</gene>
<dbReference type="GO" id="GO:0045454">
    <property type="term" value="P:cell redox homeostasis"/>
    <property type="evidence" value="ECO:0007669"/>
    <property type="project" value="TreeGrafter"/>
</dbReference>
<reference evidence="3" key="2">
    <citation type="submission" date="2014-11" db="EMBL/GenBank/DDBJ databases">
        <title>Draft genome sequence of Hydrogenophaga intermedia S1.</title>
        <authorList>
            <person name="Gan H.M."/>
            <person name="Chew T.H."/>
            <person name="Stolz A."/>
        </authorList>
    </citation>
    <scope>NUCLEOTIDE SEQUENCE [LARGE SCALE GENOMIC DNA]</scope>
    <source>
        <strain evidence="3">S1</strain>
    </source>
</reference>
<dbReference type="PANTHER" id="PTHR34386:SF1">
    <property type="entry name" value="GLUTAREDOXIN-LIKE PROTEIN NRDH"/>
    <property type="match status" value="1"/>
</dbReference>
<dbReference type="RefSeq" id="WP_009518889.1">
    <property type="nucleotide sequence ID" value="NZ_CCAE010000063.1"/>
</dbReference>
<dbReference type="InterPro" id="IPR014025">
    <property type="entry name" value="Glutaredoxin_subgr"/>
</dbReference>
<feature type="domain" description="Glutaredoxin" evidence="1">
    <location>
        <begin position="5"/>
        <end position="65"/>
    </location>
</feature>
<dbReference type="EMBL" id="CCAE010000063">
    <property type="protein sequence ID" value="CDN90049.1"/>
    <property type="molecule type" value="Genomic_DNA"/>
</dbReference>
<dbReference type="PANTHER" id="PTHR34386">
    <property type="entry name" value="GLUTAREDOXIN"/>
    <property type="match status" value="1"/>
</dbReference>
<dbReference type="Gene3D" id="3.40.30.10">
    <property type="entry name" value="Glutaredoxin"/>
    <property type="match status" value="1"/>
</dbReference>
<dbReference type="SUPFAM" id="SSF52833">
    <property type="entry name" value="Thioredoxin-like"/>
    <property type="match status" value="1"/>
</dbReference>
<sequence length="80" mass="8926">MSLKITVYSKSACPQCESAKMLLKSRSMDFEEIRIDDEAERLAFYEKCGPSVRQMPQVFINDQRVGGLAGLQAALAQLGR</sequence>
<dbReference type="AlphaFoldDB" id="A0A1L1PQN0"/>
<protein>
    <submittedName>
        <fullName evidence="2">Bifunctional gluaredoxin/ribonucleoside-diphosphate reductase subunit beta</fullName>
    </submittedName>
</protein>
<evidence type="ECO:0000313" key="2">
    <source>
        <dbReference type="EMBL" id="CDN90049.1"/>
    </source>
</evidence>
<evidence type="ECO:0000313" key="3">
    <source>
        <dbReference type="Proteomes" id="UP000028878"/>
    </source>
</evidence>
<dbReference type="PRINTS" id="PR00160">
    <property type="entry name" value="GLUTAREDOXIN"/>
</dbReference>
<name>A0A1L1PQN0_HYDIT</name>
<accession>A0A1L1PQN0</accession>
<keyword evidence="3" id="KW-1185">Reference proteome</keyword>
<dbReference type="GO" id="GO:0009055">
    <property type="term" value="F:electron transfer activity"/>
    <property type="evidence" value="ECO:0007669"/>
    <property type="project" value="TreeGrafter"/>
</dbReference>
<dbReference type="PROSITE" id="PS51354">
    <property type="entry name" value="GLUTAREDOXIN_2"/>
    <property type="match status" value="1"/>
</dbReference>
<reference evidence="3" key="1">
    <citation type="submission" date="2014-02" db="EMBL/GenBank/DDBJ databases">
        <authorList>
            <person name="Gan H."/>
        </authorList>
    </citation>
    <scope>NUCLEOTIDE SEQUENCE [LARGE SCALE GENOMIC DNA]</scope>
    <source>
        <strain evidence="3">S1</strain>
    </source>
</reference>
<proteinExistence type="predicted"/>
<dbReference type="InterPro" id="IPR002109">
    <property type="entry name" value="Glutaredoxin"/>
</dbReference>
<dbReference type="InterPro" id="IPR036249">
    <property type="entry name" value="Thioredoxin-like_sf"/>
</dbReference>
<organism evidence="2 3">
    <name type="scientific">Hydrogenophaga intermedia</name>
    <dbReference type="NCBI Taxonomy" id="65786"/>
    <lineage>
        <taxon>Bacteria</taxon>
        <taxon>Pseudomonadati</taxon>
        <taxon>Pseudomonadota</taxon>
        <taxon>Betaproteobacteria</taxon>
        <taxon>Burkholderiales</taxon>
        <taxon>Comamonadaceae</taxon>
        <taxon>Hydrogenophaga</taxon>
    </lineage>
</organism>
<evidence type="ECO:0000259" key="1">
    <source>
        <dbReference type="Pfam" id="PF00462"/>
    </source>
</evidence>